<proteinExistence type="predicted"/>
<sequence length="583" mass="67905">MMHPSCLLKVEEKLAQEKNAILVNVIRNLCANYSDSLRMKDLKLATKEFESDIPKDCRLKKLLFHDFRTYPSNDGHDRYGLSFQNKFKTISSFLFLGKNGSGKSTLYNALQKIYLGYSDYAAKINQEENRYLTFGFGNDKIKKEKSWTLSYLLASDKEDFRITNASKFETLAVPAFFCSDVDVDELKVSGNNIFHWVLKQMGYEHLDSCIDKIDKLLHNLNSQLDSLTDGKSLSYSEYNSLFLAVLNYEESDLQEIENGQREDLKHIQEPHLFKEIWSKIKHSESKEKYEGGFVLSIPVSSGQQQESLASDDTQNKILIRLYQKLYQLVKGREGNDWKLNVLFSLKDEQRLTTQDNGDDNSNEEQLIQNITLLNDAKRFFCNLQGELIKTFIDTYGEGILQILSFYSCHNEKFSFDYKEDLQALKVNIHVSLKGNYDAEPRDYFNEFRFKLYCVTMKTAICFNWMLENRISLPIVIDDVFNASDFENSLKLEHFAYSLKLSYNEHVLLNGFLIPLQFIMMSHDDLVVNAFLRGYQGICCSDIAKLKETYFPICTARIYRLEEIDEYYSLVENSETFKNIYQYV</sequence>
<dbReference type="EMBL" id="JAHOEI010000076">
    <property type="protein sequence ID" value="MBV3388834.1"/>
    <property type="molecule type" value="Genomic_DNA"/>
</dbReference>
<accession>A0AAW4N137</accession>
<dbReference type="AlphaFoldDB" id="A0AAW4N137"/>
<comment type="caution">
    <text evidence="1">The sequence shown here is derived from an EMBL/GenBank/DDBJ whole genome shotgun (WGS) entry which is preliminary data.</text>
</comment>
<gene>
    <name evidence="1" type="ORF">KSW82_13945</name>
</gene>
<protein>
    <recommendedName>
        <fullName evidence="3">Rad50/SbcC-type AAA domain-containing protein</fullName>
    </recommendedName>
</protein>
<evidence type="ECO:0000313" key="1">
    <source>
        <dbReference type="EMBL" id="MBV3388834.1"/>
    </source>
</evidence>
<dbReference type="RefSeq" id="WP_217314982.1">
    <property type="nucleotide sequence ID" value="NZ_JAHOEA010000078.1"/>
</dbReference>
<organism evidence="1 2">
    <name type="scientific">Segatella copri</name>
    <dbReference type="NCBI Taxonomy" id="165179"/>
    <lineage>
        <taxon>Bacteria</taxon>
        <taxon>Pseudomonadati</taxon>
        <taxon>Bacteroidota</taxon>
        <taxon>Bacteroidia</taxon>
        <taxon>Bacteroidales</taxon>
        <taxon>Prevotellaceae</taxon>
        <taxon>Segatella</taxon>
    </lineage>
</organism>
<dbReference type="Proteomes" id="UP001196765">
    <property type="component" value="Unassembled WGS sequence"/>
</dbReference>
<evidence type="ECO:0008006" key="3">
    <source>
        <dbReference type="Google" id="ProtNLM"/>
    </source>
</evidence>
<evidence type="ECO:0000313" key="2">
    <source>
        <dbReference type="Proteomes" id="UP001196765"/>
    </source>
</evidence>
<reference evidence="1" key="1">
    <citation type="submission" date="2021-06" db="EMBL/GenBank/DDBJ databases">
        <title>Collection of gut derived symbiotic bacterial strains cultured from healthy donors.</title>
        <authorList>
            <person name="Lin H."/>
            <person name="Littmann E."/>
            <person name="Pamer E.G."/>
        </authorList>
    </citation>
    <scope>NUCLEOTIDE SEQUENCE</scope>
    <source>
        <strain evidence="1">MSK.21.74</strain>
    </source>
</reference>
<name>A0AAW4N137_9BACT</name>